<evidence type="ECO:0000259" key="12">
    <source>
        <dbReference type="Pfam" id="PF02163"/>
    </source>
</evidence>
<feature type="transmembrane region" description="Helical" evidence="11">
    <location>
        <begin position="265"/>
        <end position="287"/>
    </location>
</feature>
<dbReference type="GO" id="GO:0006508">
    <property type="term" value="P:proteolysis"/>
    <property type="evidence" value="ECO:0007669"/>
    <property type="project" value="UniProtKB-KW"/>
</dbReference>
<dbReference type="CDD" id="cd23081">
    <property type="entry name" value="cpPDZ_EcRseP-like"/>
    <property type="match status" value="1"/>
</dbReference>
<comment type="caution">
    <text evidence="14">The sequence shown here is derived from an EMBL/GenBank/DDBJ whole genome shotgun (WGS) entry which is preliminary data.</text>
</comment>
<keyword evidence="15" id="KW-1185">Reference proteome</keyword>
<evidence type="ECO:0000259" key="13">
    <source>
        <dbReference type="Pfam" id="PF17820"/>
    </source>
</evidence>
<protein>
    <submittedName>
        <fullName evidence="14">Site-2 protease family protein</fullName>
    </submittedName>
</protein>
<evidence type="ECO:0000256" key="9">
    <source>
        <dbReference type="ARBA" id="ARBA00023049"/>
    </source>
</evidence>
<evidence type="ECO:0000256" key="5">
    <source>
        <dbReference type="ARBA" id="ARBA00022692"/>
    </source>
</evidence>
<dbReference type="PANTHER" id="PTHR42837:SF2">
    <property type="entry name" value="MEMBRANE METALLOPROTEASE ARASP2, CHLOROPLASTIC-RELATED"/>
    <property type="match status" value="1"/>
</dbReference>
<feature type="domain" description="PDZ" evidence="13">
    <location>
        <begin position="119"/>
        <end position="152"/>
    </location>
</feature>
<sequence length="343" mass="37857">MGIILAILIFSFIILFHELGHFLAAKKQGIQVFEFSLGLGPTLLSKEYKGTKYCLKALPFGGSCMMGEDEGDSELQGNFQEKSVWGRMLVIAAGPLFNFILAMILAVVLVGISGYDRPVIKSVEEGYPAAEAGIRAGDTILKMGDKTIHLYREIPIYNRFHQGETVTVTYLQKGEKKQAQLTPKLDEEAGYYRIGIGGGAVQKANLRTMFQYGWYEVRFSVSNTLESLKMLFTGKLSVKELSGPVGIVNVVDNTYQQSKSYGIKIVAAQLLSIAVLLSANLGVMNLLPLPALDGGRLVFLILEAIRGKRIAPEKEGYVHLVGIILLLGLMIFVLFQDIYRIFF</sequence>
<reference evidence="14 15" key="1">
    <citation type="submission" date="2019-08" db="EMBL/GenBank/DDBJ databases">
        <title>In-depth cultivation of the pig gut microbiome towards novel bacterial diversity and tailored functional studies.</title>
        <authorList>
            <person name="Wylensek D."/>
            <person name="Hitch T.C.A."/>
            <person name="Clavel T."/>
        </authorList>
    </citation>
    <scope>NUCLEOTIDE SEQUENCE [LARGE SCALE GENOMIC DNA]</scope>
    <source>
        <strain evidence="14 15">68-1-5</strain>
    </source>
</reference>
<evidence type="ECO:0000256" key="7">
    <source>
        <dbReference type="ARBA" id="ARBA00022833"/>
    </source>
</evidence>
<keyword evidence="9" id="KW-0482">Metalloprotease</keyword>
<evidence type="ECO:0000256" key="1">
    <source>
        <dbReference type="ARBA" id="ARBA00001947"/>
    </source>
</evidence>
<feature type="transmembrane region" description="Helical" evidence="11">
    <location>
        <begin position="88"/>
        <end position="112"/>
    </location>
</feature>
<keyword evidence="6" id="KW-0378">Hydrolase</keyword>
<dbReference type="Pfam" id="PF17820">
    <property type="entry name" value="PDZ_6"/>
    <property type="match status" value="1"/>
</dbReference>
<keyword evidence="7" id="KW-0862">Zinc</keyword>
<feature type="domain" description="Peptidase M50" evidence="12">
    <location>
        <begin position="6"/>
        <end position="328"/>
    </location>
</feature>
<evidence type="ECO:0000256" key="10">
    <source>
        <dbReference type="ARBA" id="ARBA00023136"/>
    </source>
</evidence>
<accession>A0A6N7UZ35</accession>
<evidence type="ECO:0000256" key="11">
    <source>
        <dbReference type="SAM" id="Phobius"/>
    </source>
</evidence>
<evidence type="ECO:0000256" key="8">
    <source>
        <dbReference type="ARBA" id="ARBA00022989"/>
    </source>
</evidence>
<dbReference type="SUPFAM" id="SSF50156">
    <property type="entry name" value="PDZ domain-like"/>
    <property type="match status" value="1"/>
</dbReference>
<dbReference type="Gene3D" id="2.30.42.10">
    <property type="match status" value="1"/>
</dbReference>
<dbReference type="InterPro" id="IPR041489">
    <property type="entry name" value="PDZ_6"/>
</dbReference>
<dbReference type="GO" id="GO:0004222">
    <property type="term" value="F:metalloendopeptidase activity"/>
    <property type="evidence" value="ECO:0007669"/>
    <property type="project" value="InterPro"/>
</dbReference>
<evidence type="ECO:0000313" key="14">
    <source>
        <dbReference type="EMBL" id="MSR93157.1"/>
    </source>
</evidence>
<keyword evidence="5 11" id="KW-0812">Transmembrane</keyword>
<dbReference type="InterPro" id="IPR004387">
    <property type="entry name" value="Pept_M50_Zn"/>
</dbReference>
<dbReference type="EMBL" id="VULY01000018">
    <property type="protein sequence ID" value="MSR93157.1"/>
    <property type="molecule type" value="Genomic_DNA"/>
</dbReference>
<evidence type="ECO:0000256" key="4">
    <source>
        <dbReference type="ARBA" id="ARBA00022670"/>
    </source>
</evidence>
<dbReference type="InterPro" id="IPR036034">
    <property type="entry name" value="PDZ_sf"/>
</dbReference>
<dbReference type="RefSeq" id="WP_154475953.1">
    <property type="nucleotide sequence ID" value="NZ_JAQYBV010000071.1"/>
</dbReference>
<dbReference type="CDD" id="cd06163">
    <property type="entry name" value="S2P-M50_PDZ_RseP-like"/>
    <property type="match status" value="1"/>
</dbReference>
<keyword evidence="10 11" id="KW-0472">Membrane</keyword>
<evidence type="ECO:0000256" key="6">
    <source>
        <dbReference type="ARBA" id="ARBA00022801"/>
    </source>
</evidence>
<gene>
    <name evidence="14" type="ORF">FYJ34_02380</name>
</gene>
<proteinExistence type="inferred from homology"/>
<organism evidence="14 15">
    <name type="scientific">Suipraeoptans intestinalis</name>
    <dbReference type="NCBI Taxonomy" id="2606628"/>
    <lineage>
        <taxon>Bacteria</taxon>
        <taxon>Bacillati</taxon>
        <taxon>Bacillota</taxon>
        <taxon>Clostridia</taxon>
        <taxon>Lachnospirales</taxon>
        <taxon>Lachnospiraceae</taxon>
        <taxon>Suipraeoptans</taxon>
    </lineage>
</organism>
<dbReference type="Pfam" id="PF02163">
    <property type="entry name" value="Peptidase_M50"/>
    <property type="match status" value="1"/>
</dbReference>
<dbReference type="Proteomes" id="UP000434409">
    <property type="component" value="Unassembled WGS sequence"/>
</dbReference>
<keyword evidence="4 14" id="KW-0645">Protease</keyword>
<dbReference type="PANTHER" id="PTHR42837">
    <property type="entry name" value="REGULATOR OF SIGMA-E PROTEASE RSEP"/>
    <property type="match status" value="1"/>
</dbReference>
<evidence type="ECO:0000256" key="3">
    <source>
        <dbReference type="ARBA" id="ARBA00007931"/>
    </source>
</evidence>
<evidence type="ECO:0000313" key="15">
    <source>
        <dbReference type="Proteomes" id="UP000434409"/>
    </source>
</evidence>
<name>A0A6N7UZ35_9FIRM</name>
<keyword evidence="8 11" id="KW-1133">Transmembrane helix</keyword>
<comment type="cofactor">
    <cofactor evidence="1">
        <name>Zn(2+)</name>
        <dbReference type="ChEBI" id="CHEBI:29105"/>
    </cofactor>
</comment>
<dbReference type="InterPro" id="IPR008915">
    <property type="entry name" value="Peptidase_M50"/>
</dbReference>
<dbReference type="AlphaFoldDB" id="A0A6N7UZ35"/>
<comment type="similarity">
    <text evidence="3">Belongs to the peptidase M50B family.</text>
</comment>
<evidence type="ECO:0000256" key="2">
    <source>
        <dbReference type="ARBA" id="ARBA00004141"/>
    </source>
</evidence>
<comment type="subcellular location">
    <subcellularLocation>
        <location evidence="2">Membrane</location>
        <topology evidence="2">Multi-pass membrane protein</topology>
    </subcellularLocation>
</comment>
<feature type="transmembrane region" description="Helical" evidence="11">
    <location>
        <begin position="316"/>
        <end position="335"/>
    </location>
</feature>
<dbReference type="GO" id="GO:0016020">
    <property type="term" value="C:membrane"/>
    <property type="evidence" value="ECO:0007669"/>
    <property type="project" value="UniProtKB-SubCell"/>
</dbReference>